<name>A0A227KP67_9BURK</name>
<feature type="region of interest" description="Disordered" evidence="2">
    <location>
        <begin position="146"/>
        <end position="167"/>
    </location>
</feature>
<feature type="coiled-coil region" evidence="1">
    <location>
        <begin position="87"/>
        <end position="121"/>
    </location>
</feature>
<evidence type="ECO:0008006" key="5">
    <source>
        <dbReference type="Google" id="ProtNLM"/>
    </source>
</evidence>
<organism evidence="3 4">
    <name type="scientific">Turicimonas muris</name>
    <dbReference type="NCBI Taxonomy" id="1796652"/>
    <lineage>
        <taxon>Bacteria</taxon>
        <taxon>Pseudomonadati</taxon>
        <taxon>Pseudomonadota</taxon>
        <taxon>Betaproteobacteria</taxon>
        <taxon>Burkholderiales</taxon>
        <taxon>Sutterellaceae</taxon>
        <taxon>Turicimonas</taxon>
    </lineage>
</organism>
<protein>
    <recommendedName>
        <fullName evidence="5">DUF1376 domain-containing protein</fullName>
    </recommendedName>
</protein>
<comment type="caution">
    <text evidence="3">The sequence shown here is derived from an EMBL/GenBank/DDBJ whole genome shotgun (WGS) entry which is preliminary data.</text>
</comment>
<dbReference type="RefSeq" id="WP_089275721.1">
    <property type="nucleotide sequence ID" value="NZ_CP065313.1"/>
</dbReference>
<sequence>MPQAELKAQNFYPIKSDEYTTDFLQLTTTQAGCLFKLRTAYFFSKNPLSPEQVAYLCPAVTEQDQQAREFVLSKYFTFSGGFYHSELMEEKIYLAKQEQEILEAEEKARKIRSEKARKKAMSRWGTIEKEMPQHVLQHKNENATAYAPAHATASNSDESMPQHVPQHKNENATAYATAYAPAHATASNPDESMLQHMPQHKNENATAYATAYAPAHATASNPDESMLQHMPQHKNENATAYATAYAPAHATASNPDESMLQHMPQHKNENATAYATAYAPAHATASNPDESMLQHMPQHKNENATAYATAYAPAHATASLLPGKSSETPEHQAVSGDSKNSEKTVQSTSHAYAHARTDPMSDIRSVCINNLINNKQHRSVSVSGSGSDLENTVRDLFNRENTPWTVDEVLQTMTFFGLDAKSLERWRKRSQENETAVAELAQTGMPGFDFETVAQVFARCQQAKDKEGKSLSSAVAFVVKSLQRELSAIRNRKLAAKAAKPEDEAEPAETQDPYDVSGMIRNPNGSYRFGPKRSSYADRDYTAGLIQNPDGTYRIAPRPRKS</sequence>
<dbReference type="EMBL" id="NHMP01000003">
    <property type="protein sequence ID" value="OXE49744.1"/>
    <property type="molecule type" value="Genomic_DNA"/>
</dbReference>
<dbReference type="GeneID" id="78361646"/>
<feature type="region of interest" description="Disordered" evidence="2">
    <location>
        <begin position="543"/>
        <end position="562"/>
    </location>
</feature>
<keyword evidence="1" id="KW-0175">Coiled coil</keyword>
<feature type="region of interest" description="Disordered" evidence="2">
    <location>
        <begin position="320"/>
        <end position="356"/>
    </location>
</feature>
<accession>A0A227KP67</accession>
<dbReference type="AlphaFoldDB" id="A0A227KP67"/>
<evidence type="ECO:0000313" key="3">
    <source>
        <dbReference type="EMBL" id="OXE49744.1"/>
    </source>
</evidence>
<dbReference type="Pfam" id="PF07120">
    <property type="entry name" value="DUF1376"/>
    <property type="match status" value="1"/>
</dbReference>
<evidence type="ECO:0000256" key="1">
    <source>
        <dbReference type="SAM" id="Coils"/>
    </source>
</evidence>
<feature type="compositionally biased region" description="Polar residues" evidence="2">
    <location>
        <begin position="335"/>
        <end position="350"/>
    </location>
</feature>
<feature type="region of interest" description="Disordered" evidence="2">
    <location>
        <begin position="496"/>
        <end position="535"/>
    </location>
</feature>
<dbReference type="InterPro" id="IPR010781">
    <property type="entry name" value="DUF1376"/>
</dbReference>
<keyword evidence="4" id="KW-1185">Reference proteome</keyword>
<dbReference type="Proteomes" id="UP000214610">
    <property type="component" value="Unassembled WGS sequence"/>
</dbReference>
<proteinExistence type="predicted"/>
<evidence type="ECO:0000313" key="4">
    <source>
        <dbReference type="Proteomes" id="UP000214610"/>
    </source>
</evidence>
<evidence type="ECO:0000256" key="2">
    <source>
        <dbReference type="SAM" id="MobiDB-lite"/>
    </source>
</evidence>
<reference evidence="4" key="1">
    <citation type="submission" date="2017-05" db="EMBL/GenBank/DDBJ databases">
        <title>Improved OligoMM genomes.</title>
        <authorList>
            <person name="Garzetti D."/>
        </authorList>
    </citation>
    <scope>NUCLEOTIDE SEQUENCE [LARGE SCALE GENOMIC DNA]</scope>
    <source>
        <strain evidence="4">YL45</strain>
    </source>
</reference>
<gene>
    <name evidence="3" type="ORF">ADH67_06350</name>
</gene>